<accession>A0A552V1F3</accession>
<name>A0A552V1F3_9FLAO</name>
<comment type="caution">
    <text evidence="3">The sequence shown here is derived from an EMBL/GenBank/DDBJ whole genome shotgun (WGS) entry which is preliminary data.</text>
</comment>
<dbReference type="NCBIfam" id="NF038128">
    <property type="entry name" value="choice_anch_J"/>
    <property type="match status" value="1"/>
</dbReference>
<protein>
    <submittedName>
        <fullName evidence="3">T9SS type B sorting domain-containing protein</fullName>
    </submittedName>
</protein>
<keyword evidence="4" id="KW-1185">Reference proteome</keyword>
<evidence type="ECO:0000259" key="2">
    <source>
        <dbReference type="PROSITE" id="PS50853"/>
    </source>
</evidence>
<feature type="signal peptide" evidence="1">
    <location>
        <begin position="1"/>
        <end position="19"/>
    </location>
</feature>
<gene>
    <name evidence="3" type="ORF">FMM05_10660</name>
</gene>
<feature type="domain" description="Fibronectin type-III" evidence="2">
    <location>
        <begin position="205"/>
        <end position="302"/>
    </location>
</feature>
<dbReference type="Pfam" id="PF19081">
    <property type="entry name" value="Ig_7"/>
    <property type="match status" value="2"/>
</dbReference>
<feature type="domain" description="Fibronectin type-III" evidence="2">
    <location>
        <begin position="711"/>
        <end position="802"/>
    </location>
</feature>
<dbReference type="InterPro" id="IPR013783">
    <property type="entry name" value="Ig-like_fold"/>
</dbReference>
<dbReference type="Pfam" id="PF13585">
    <property type="entry name" value="CHU_C"/>
    <property type="match status" value="1"/>
</dbReference>
<dbReference type="Gene3D" id="2.60.120.260">
    <property type="entry name" value="Galactose-binding domain-like"/>
    <property type="match status" value="1"/>
</dbReference>
<dbReference type="EMBL" id="VJVZ01000006">
    <property type="protein sequence ID" value="TRW24285.1"/>
    <property type="molecule type" value="Genomic_DNA"/>
</dbReference>
<dbReference type="NCBIfam" id="TIGR04131">
    <property type="entry name" value="Bac_Flav_CTERM"/>
    <property type="match status" value="1"/>
</dbReference>
<reference evidence="3 4" key="1">
    <citation type="submission" date="2019-07" db="EMBL/GenBank/DDBJ databases">
        <title>Flavobacterium sp. nov., isolated from glacier ice.</title>
        <authorList>
            <person name="Liu Q."/>
            <person name="Xin Y.-H."/>
        </authorList>
    </citation>
    <scope>NUCLEOTIDE SEQUENCE [LARGE SCALE GENOMIC DNA]</scope>
    <source>
        <strain evidence="3 4">ZT4R6</strain>
    </source>
</reference>
<dbReference type="SUPFAM" id="SSF49265">
    <property type="entry name" value="Fibronectin type III"/>
    <property type="match status" value="4"/>
</dbReference>
<dbReference type="Pfam" id="PF23759">
    <property type="entry name" value="GBD_T9SS_assoc"/>
    <property type="match status" value="2"/>
</dbReference>
<proteinExistence type="predicted"/>
<dbReference type="InterPro" id="IPR056600">
    <property type="entry name" value="GBD_T9SS_assoc"/>
</dbReference>
<dbReference type="InterPro" id="IPR003961">
    <property type="entry name" value="FN3_dom"/>
</dbReference>
<dbReference type="Proteomes" id="UP000320643">
    <property type="component" value="Unassembled WGS sequence"/>
</dbReference>
<evidence type="ECO:0000313" key="4">
    <source>
        <dbReference type="Proteomes" id="UP000320643"/>
    </source>
</evidence>
<organism evidence="3 4">
    <name type="scientific">Flavobacterium zepuense</name>
    <dbReference type="NCBI Taxonomy" id="2593302"/>
    <lineage>
        <taxon>Bacteria</taxon>
        <taxon>Pseudomonadati</taxon>
        <taxon>Bacteroidota</taxon>
        <taxon>Flavobacteriia</taxon>
        <taxon>Flavobacteriales</taxon>
        <taxon>Flavobacteriaceae</taxon>
        <taxon>Flavobacterium</taxon>
    </lineage>
</organism>
<feature type="chain" id="PRO_5021959984" evidence="1">
    <location>
        <begin position="20"/>
        <end position="2064"/>
    </location>
</feature>
<feature type="domain" description="Fibronectin type-III" evidence="2">
    <location>
        <begin position="442"/>
        <end position="531"/>
    </location>
</feature>
<dbReference type="PROSITE" id="PS50853">
    <property type="entry name" value="FN3"/>
    <property type="match status" value="4"/>
</dbReference>
<feature type="domain" description="Fibronectin type-III" evidence="2">
    <location>
        <begin position="981"/>
        <end position="1072"/>
    </location>
</feature>
<dbReference type="Gene3D" id="2.60.40.10">
    <property type="entry name" value="Immunoglobulins"/>
    <property type="match status" value="4"/>
</dbReference>
<dbReference type="CDD" id="cd00063">
    <property type="entry name" value="FN3"/>
    <property type="match status" value="1"/>
</dbReference>
<dbReference type="Gene3D" id="2.60.120.200">
    <property type="match status" value="1"/>
</dbReference>
<dbReference type="OrthoDB" id="608579at2"/>
<dbReference type="RefSeq" id="WP_143373365.1">
    <property type="nucleotide sequence ID" value="NZ_VJVZ01000006.1"/>
</dbReference>
<dbReference type="InterPro" id="IPR036116">
    <property type="entry name" value="FN3_sf"/>
</dbReference>
<sequence length="2064" mass="217108">MKKFTFLIFMAFISYCGHAQLAPPEGFEGTWTSFTGFSGGGAGGPAGWAIINDAGPTVTWIQGNGGTAQPAFAGTHSAFLNNENVLDGTTTSDWLVSTAFTVPTAPRLRFQSRLFFNADQGTTFKVMISTTTGTLTDQINTANFVELQNYTETTLNPTQQAWTEKTITLPDSYIGEEVYVAFVMMGDAGERWAIDNVMVVQDCVGPTAASLGASNIGLTSATLTWGNPGNVTNWEIEVLPQASTPTGVGVPYTGAASYVATQTATGAPLTADTCYKYYVRAACATYNTSAWVGPFNFCTVALGESCAAPIVVGALPYTTTNDTNNFSDNPAIEGSPGATGCGTTSSYLGGNDVVYAYTPTTTGIITITMSPTATWSGVFVYDDCADIGVSCIGGVGSSDTSIRTIPNLSVTAGTTYYIVISTWPSPQTTGYTLTIQQVNCLPPVGQPTTGVGPTTATLNWTNPGNATSWQYVLQAPGTGLPTGAGTTATVNALPLTTLTSATAYEYYVRADCGDGTFSVWAGPYTFMTTQVPAVLTNTVPYTQDFEGTHGWSLSNGTQTNKWFVGTATSNSPTHSLYISNDNGVSNAYTITTASTVHAYRDIQVAAIDQLLLSFDWKNAGETNDNVRVWVVPSTFVPTAGTGITAAADRIQIGNTYFNNANWSTQISTIFGSAFSNSIMRVVFEWRNNTFTGTQPPAAIDNINLSVVPCPQPTNVAASNPTQNSGTFTWVSPTSTTPTFDYYISTSNTVPAVTTVPTGNQAGVTFTDTTLSPSTTYYFWVRSNCGDGTSMWVGPAVLQTTQVPAPLNFTENWENNGAGWTIANGTQTNQWFVGTATSNSPTHSLYVSNDGGATNSYNVTALSTVHAYRDITIPAGAVSVNVGFDWKNVGESGWDYISVWSVPTSYVPTPGTLITATNGNILIPGTGNLTNNALWTTFNGIIDVSAYQNTTRRIVFQWRSDTSFGTQPPGAVDNINISLVTCPQPITLTATATDEVATLNWVPTGTETAWEVYVVPTGQPAPTAATVGVDADVHPFEVDVNSSTTYQYYVRAVCSEEDKSLWSGPVSFTTAIGNNECTGATTLTVNPTDACAVTTQVLFTGATSSTSGTLCANTVNGADVWYQFTATEQYHSIALSNFTGTAQPIVLSIYDGTVCTELGDPIYCSLNNVVNATGLIPGNVYTVRVTIAQASPSLTTGFNLCVNTPQLNGGPNPNQCQIVTVNAGFELPDISGPYPPLISDYTIPGWRTTATDHMIEVWPDPNFENIPAYEGAQFIELNANQVSGVYQDYNTPAEGTVFTYSFAHRARTITSQPATDVVQLKAGPPAGPFVNVGDPVSSTNSAWTFNTGTYTVPADQPVTRFIFQAVTSGNGNPTVGNFLDAISFVANNGVIAFQEDVDCDDNIAEVEASGGGEWSADSANPSVTTFADPTNNTTTISGFTVTGDYNYTWTTEFCSADITIHYNGGGIATPVVQDITYCEGDAAAPLTATILPGNTINWYTAATGGAPLGYTPTPDTSVAGIYTFYVSQTQVNCESPRQPIVVTVNALPTAPVAVDVDYCQDAVATPLTATADTGNTLNWYTVANGGTALAGAPTPVTTATGTTVYYVSQQTALGCESDRTAVTVTVNPTITPVTAFTLPSTICAADVNPTPVPATGYTSGGTYTATPSGLVIDPSTGTIDLALSTPNTYTVTYTINADTATCNVGNASSSPITITPVATPVTAFSYTNACALSANQLPALGTGFTTGGTFTSDNAGLDINAATGEINMATSAPGNYTVTYTFNADIVNCIAAAGNTATIAISAATVPVTEFAYNELYCFGSANPVPSFAANFTNGGTFTATNGLVINPTTGEVNIAQSAAGIYTVTYTVAEDASTCNTGGTFTDVFTIGSEFAYTIEGNCVDNSYILSVLFDDETFDDSAVTYQWTTLEGTPVGTDSPEFNATQYINATTATETFPVTFVLTVNNGGCNSAVPFEVKSIACTIQKGISPNNDGKNDSFDLTSLGVNKLSIFNRYGKEVYVKSNYASEWYGQTNGGDELPTGTYYYVIERTGESITGWIYINRQDN</sequence>
<dbReference type="SMART" id="SM00060">
    <property type="entry name" value="FN3"/>
    <property type="match status" value="4"/>
</dbReference>
<dbReference type="InterPro" id="IPR026341">
    <property type="entry name" value="T9SS_type_B"/>
</dbReference>
<dbReference type="InterPro" id="IPR044023">
    <property type="entry name" value="Ig_7"/>
</dbReference>
<evidence type="ECO:0000256" key="1">
    <source>
        <dbReference type="SAM" id="SignalP"/>
    </source>
</evidence>
<evidence type="ECO:0000313" key="3">
    <source>
        <dbReference type="EMBL" id="TRW24285.1"/>
    </source>
</evidence>
<keyword evidence="1" id="KW-0732">Signal</keyword>